<evidence type="ECO:0000256" key="3">
    <source>
        <dbReference type="ARBA" id="ARBA00023054"/>
    </source>
</evidence>
<comment type="caution">
    <text evidence="4">The sequence shown here is derived from an EMBL/GenBank/DDBJ whole genome shotgun (WGS) entry which is preliminary data.</text>
</comment>
<keyword evidence="2" id="KW-0346">Stress response</keyword>
<gene>
    <name evidence="4" type="ORF">CYR32_16760</name>
</gene>
<sequence length="88" mass="9575">MKALIAELLVKLAENDVASKETLIQVEALQIAVTALMNALDAQTRATISKQVNKALDLASEDSGTNPDDLIKLRACLYELIDQPRIDP</sequence>
<dbReference type="OrthoDB" id="6505253at2"/>
<dbReference type="EMBL" id="PJZH01000023">
    <property type="protein sequence ID" value="PLR31513.1"/>
    <property type="molecule type" value="Genomic_DNA"/>
</dbReference>
<keyword evidence="5" id="KW-1185">Reference proteome</keyword>
<dbReference type="RefSeq" id="WP_101826296.1">
    <property type="nucleotide sequence ID" value="NZ_PJZH01000023.1"/>
</dbReference>
<accession>A0A2N5DWD8</accession>
<dbReference type="InterPro" id="IPR019732">
    <property type="entry name" value="SigmaS_Anti-adapt_IraP"/>
</dbReference>
<keyword evidence="3" id="KW-0175">Coiled coil</keyword>
<evidence type="ECO:0000313" key="5">
    <source>
        <dbReference type="Proteomes" id="UP000234503"/>
    </source>
</evidence>
<protein>
    <submittedName>
        <fullName evidence="4">Anti-adapter protein IraP</fullName>
    </submittedName>
</protein>
<reference evidence="4 5" key="1">
    <citation type="submission" date="2017-12" db="EMBL/GenBank/DDBJ databases">
        <title>Characterization of six clinical isolates of Enterochimera gen. nov., a novel genus of the Yersiniaciae family and the three species Enterochimera arupensis sp. nov., Enterochimera coloradensis sp. nov, and Enterochimera californica sp. nov.</title>
        <authorList>
            <person name="Rossi A."/>
            <person name="Fisher M."/>
        </authorList>
    </citation>
    <scope>NUCLEOTIDE SEQUENCE [LARGE SCALE GENOMIC DNA]</scope>
    <source>
        <strain evidence="5">2016-Iso4</strain>
    </source>
</reference>
<dbReference type="Proteomes" id="UP000234503">
    <property type="component" value="Unassembled WGS sequence"/>
</dbReference>
<keyword evidence="1" id="KW-0963">Cytoplasm</keyword>
<dbReference type="AlphaFoldDB" id="A0A2N5DWD8"/>
<proteinExistence type="predicted"/>
<dbReference type="GO" id="GO:0005737">
    <property type="term" value="C:cytoplasm"/>
    <property type="evidence" value="ECO:0007669"/>
    <property type="project" value="InterPro"/>
</dbReference>
<evidence type="ECO:0000313" key="4">
    <source>
        <dbReference type="EMBL" id="PLR31513.1"/>
    </source>
</evidence>
<organism evidence="4 5">
    <name type="scientific">Chimaeribacter coloradensis</name>
    <dbReference type="NCBI Taxonomy" id="2060068"/>
    <lineage>
        <taxon>Bacteria</taxon>
        <taxon>Pseudomonadati</taxon>
        <taxon>Pseudomonadota</taxon>
        <taxon>Gammaproteobacteria</taxon>
        <taxon>Enterobacterales</taxon>
        <taxon>Yersiniaceae</taxon>
        <taxon>Chimaeribacter</taxon>
    </lineage>
</organism>
<evidence type="ECO:0000256" key="1">
    <source>
        <dbReference type="ARBA" id="ARBA00022490"/>
    </source>
</evidence>
<evidence type="ECO:0000256" key="2">
    <source>
        <dbReference type="ARBA" id="ARBA00023016"/>
    </source>
</evidence>
<dbReference type="Pfam" id="PF10796">
    <property type="entry name" value="Anti-adapt_IraP"/>
    <property type="match status" value="1"/>
</dbReference>
<name>A0A2N5DWD8_9GAMM</name>